<evidence type="ECO:0000256" key="3">
    <source>
        <dbReference type="ARBA" id="ARBA00022771"/>
    </source>
</evidence>
<protein>
    <submittedName>
        <fullName evidence="8">Uncharacterized protein</fullName>
    </submittedName>
</protein>
<evidence type="ECO:0000256" key="1">
    <source>
        <dbReference type="ARBA" id="ARBA00004123"/>
    </source>
</evidence>
<evidence type="ECO:0000313" key="8">
    <source>
        <dbReference type="WBParaSite" id="PSAMB.scaffold1313size33116.g12425.t1"/>
    </source>
</evidence>
<name>A0A914UWE5_9BILA</name>
<comment type="subcellular location">
    <subcellularLocation>
        <location evidence="1">Nucleus</location>
    </subcellularLocation>
</comment>
<evidence type="ECO:0000256" key="2">
    <source>
        <dbReference type="ARBA" id="ARBA00022723"/>
    </source>
</evidence>
<reference evidence="8" key="1">
    <citation type="submission" date="2022-11" db="UniProtKB">
        <authorList>
            <consortium name="WormBaseParasite"/>
        </authorList>
    </citation>
    <scope>IDENTIFICATION</scope>
</reference>
<dbReference type="SUPFAM" id="SSF53098">
    <property type="entry name" value="Ribonuclease H-like"/>
    <property type="match status" value="1"/>
</dbReference>
<keyword evidence="5" id="KW-0539">Nucleus</keyword>
<keyword evidence="3" id="KW-0863">Zinc-finger</keyword>
<dbReference type="GO" id="GO:0005634">
    <property type="term" value="C:nucleus"/>
    <property type="evidence" value="ECO:0007669"/>
    <property type="project" value="UniProtKB-SubCell"/>
</dbReference>
<accession>A0A914UWE5</accession>
<dbReference type="PANTHER" id="PTHR46481:SF10">
    <property type="entry name" value="ZINC FINGER BED DOMAIN-CONTAINING PROTEIN 39"/>
    <property type="match status" value="1"/>
</dbReference>
<evidence type="ECO:0000256" key="6">
    <source>
        <dbReference type="SAM" id="MobiDB-lite"/>
    </source>
</evidence>
<dbReference type="InterPro" id="IPR052035">
    <property type="entry name" value="ZnF_BED_domain_contain"/>
</dbReference>
<organism evidence="7 8">
    <name type="scientific">Plectus sambesii</name>
    <dbReference type="NCBI Taxonomy" id="2011161"/>
    <lineage>
        <taxon>Eukaryota</taxon>
        <taxon>Metazoa</taxon>
        <taxon>Ecdysozoa</taxon>
        <taxon>Nematoda</taxon>
        <taxon>Chromadorea</taxon>
        <taxon>Plectida</taxon>
        <taxon>Plectina</taxon>
        <taxon>Plectoidea</taxon>
        <taxon>Plectidae</taxon>
        <taxon>Plectus</taxon>
    </lineage>
</organism>
<evidence type="ECO:0000313" key="7">
    <source>
        <dbReference type="Proteomes" id="UP000887566"/>
    </source>
</evidence>
<evidence type="ECO:0000256" key="5">
    <source>
        <dbReference type="ARBA" id="ARBA00023242"/>
    </source>
</evidence>
<feature type="region of interest" description="Disordered" evidence="6">
    <location>
        <begin position="210"/>
        <end position="233"/>
    </location>
</feature>
<sequence>MSLFYDIEFQDCKKGKNPIAMYRLNHDECNTFYYQGCGCKDSSILYYSCHQCKQVDDKVKGGKTVHIKGTAVLNGNPRTGHKTGCKPAHAATVNAKSFKRKASQEVRAGVSTVSNAWLNNLAEMTAARAAIGVNRAKSQKNWLKSVNARLNYNKTSRIAPATTPGDLQEELKQIDDPDKALCKLCNTLKSCKDSSTKNLRDHLQASHKISLQKRGADDAIPSEAGQPKMAKQSKLDERLKLKPDSVRATEISKRLMAKLVPEHNIPSQPHFSHALIPEIVEKVKKVVMADIENAKAISFTTDAWSDMTSGVLLISLTAHWLDQKFERQNVILAASSFDQSHTADHIAKKLKDILASYEISDERVHMIIRDGAPSMASAKRINGWQDAHCLSHKLQLVIHDSILSQPSVRIILAKGCSIAGHFRHSPKAVSIFASIQTDLGIAKPKKVKQDVPTRWNSSFLKLERLLLLRKLLRLYRSQSSVKVAWSFSDNKWDLIERLLRILRPFALHTEELSFDNASISTYISQDMTENKCLTISAFLDPRFHDQQKILSNSQWNIIVFTLKEEMKFQEGLEPVLVDSALETVATGAPSSPPQLHQAASNDLFAGLFNDSLHSNPQTEAVTVTGEPFLRFESDDGLIKVFASDTGPDLLHRAPMWKADDTFKSAPRDYMQVYTLHARHPRGETVVALHAIMKRKTQKAYRQLFSWLNSMLEGSESIGALHTILIVFEPAAKKAFEAELCMANRAITIKGCRFHYGQAVSRNFDKKGLKPLRDNIEFSTWKQQILGLPLLPPQQFKNFVKYFENQWLSTDEYISHWNHWDNNLCRTTNSAKGWHSGLKATWSGVRPVVSTYVEWLKKKEVEHATRITQLDDHAFPTKKRVAAYVLLDERIHEAKVRFSALEVLELDNETPDMVPIILRHLRHVSCLLGNKKHVAAAPAAPPVDPSAIFLFEPVSTIDMTVSSVINVAVHRCPALVHTYVPPCTHQRPAPTAPTDDCDLSDVSISNSSDDEIKEPDNIAEPVYAPCKECGDRTAESCAACKLPMHFNCGGVRDEDTVSLCESCCHELGDVSQIEGRMARRRELERRIAPIYGLPIEE</sequence>
<dbReference type="WBParaSite" id="PSAMB.scaffold1313size33116.g12425.t1">
    <property type="protein sequence ID" value="PSAMB.scaffold1313size33116.g12425.t1"/>
    <property type="gene ID" value="PSAMB.scaffold1313size33116.g12425"/>
</dbReference>
<keyword evidence="2" id="KW-0479">Metal-binding</keyword>
<dbReference type="InterPro" id="IPR012337">
    <property type="entry name" value="RNaseH-like_sf"/>
</dbReference>
<evidence type="ECO:0000256" key="4">
    <source>
        <dbReference type="ARBA" id="ARBA00022833"/>
    </source>
</evidence>
<dbReference type="PANTHER" id="PTHR46481">
    <property type="entry name" value="ZINC FINGER BED DOMAIN-CONTAINING PROTEIN 4"/>
    <property type="match status" value="1"/>
</dbReference>
<keyword evidence="4" id="KW-0862">Zinc</keyword>
<dbReference type="Proteomes" id="UP000887566">
    <property type="component" value="Unplaced"/>
</dbReference>
<dbReference type="GO" id="GO:0008270">
    <property type="term" value="F:zinc ion binding"/>
    <property type="evidence" value="ECO:0007669"/>
    <property type="project" value="UniProtKB-KW"/>
</dbReference>
<proteinExistence type="predicted"/>
<keyword evidence="7" id="KW-1185">Reference proteome</keyword>
<dbReference type="AlphaFoldDB" id="A0A914UWE5"/>